<keyword evidence="3" id="KW-1185">Reference proteome</keyword>
<accession>A0AAE3HEX8</accession>
<keyword evidence="1" id="KW-0472">Membrane</keyword>
<comment type="caution">
    <text evidence="2">The sequence shown here is derived from an EMBL/GenBank/DDBJ whole genome shotgun (WGS) entry which is preliminary data.</text>
</comment>
<organism evidence="2 3">
    <name type="scientific">Irregularibacter muris</name>
    <dbReference type="NCBI Taxonomy" id="1796619"/>
    <lineage>
        <taxon>Bacteria</taxon>
        <taxon>Bacillati</taxon>
        <taxon>Bacillota</taxon>
        <taxon>Clostridia</taxon>
        <taxon>Eubacteriales</taxon>
        <taxon>Eubacteriaceae</taxon>
        <taxon>Irregularibacter</taxon>
    </lineage>
</organism>
<dbReference type="Pfam" id="PF12841">
    <property type="entry name" value="YvrJ"/>
    <property type="match status" value="1"/>
</dbReference>
<dbReference type="InterPro" id="IPR024419">
    <property type="entry name" value="YvrJ"/>
</dbReference>
<dbReference type="AlphaFoldDB" id="A0AAE3HEX8"/>
<name>A0AAE3HEX8_9FIRM</name>
<reference evidence="2" key="1">
    <citation type="submission" date="2022-07" db="EMBL/GenBank/DDBJ databases">
        <title>Enhanced cultured diversity of the mouse gut microbiota enables custom-made synthetic communities.</title>
        <authorList>
            <person name="Afrizal A."/>
        </authorList>
    </citation>
    <scope>NUCLEOTIDE SEQUENCE</scope>
    <source>
        <strain evidence="2">DSM 28593</strain>
    </source>
</reference>
<evidence type="ECO:0000313" key="3">
    <source>
        <dbReference type="Proteomes" id="UP001205748"/>
    </source>
</evidence>
<evidence type="ECO:0000313" key="2">
    <source>
        <dbReference type="EMBL" id="MCR1898250.1"/>
    </source>
</evidence>
<gene>
    <name evidence="2" type="ORF">NSA47_04510</name>
</gene>
<proteinExistence type="predicted"/>
<keyword evidence="1" id="KW-0812">Transmembrane</keyword>
<protein>
    <submittedName>
        <fullName evidence="2">YvrJ family protein</fullName>
    </submittedName>
</protein>
<dbReference type="RefSeq" id="WP_257529726.1">
    <property type="nucleotide sequence ID" value="NZ_JANKAS010000003.1"/>
</dbReference>
<dbReference type="EMBL" id="JANKAS010000003">
    <property type="protein sequence ID" value="MCR1898250.1"/>
    <property type="molecule type" value="Genomic_DNA"/>
</dbReference>
<dbReference type="Proteomes" id="UP001205748">
    <property type="component" value="Unassembled WGS sequence"/>
</dbReference>
<evidence type="ECO:0000256" key="1">
    <source>
        <dbReference type="SAM" id="Phobius"/>
    </source>
</evidence>
<sequence>MEELLVQIGNFGFPMVISIYLLVRFEGKITNLTQSIYQLAKVIETMK</sequence>
<feature type="transmembrane region" description="Helical" evidence="1">
    <location>
        <begin position="6"/>
        <end position="23"/>
    </location>
</feature>
<keyword evidence="1" id="KW-1133">Transmembrane helix</keyword>